<feature type="binding site" evidence="20">
    <location>
        <begin position="388"/>
        <end position="389"/>
    </location>
    <ligand>
        <name>acetyl-CoA</name>
        <dbReference type="ChEBI" id="CHEBI:57288"/>
    </ligand>
</feature>
<dbReference type="Pfam" id="PF00483">
    <property type="entry name" value="NTP_transferase"/>
    <property type="match status" value="1"/>
</dbReference>
<dbReference type="GO" id="GO:0005737">
    <property type="term" value="C:cytoplasm"/>
    <property type="evidence" value="ECO:0007669"/>
    <property type="project" value="UniProtKB-SubCell"/>
</dbReference>
<evidence type="ECO:0000256" key="4">
    <source>
        <dbReference type="ARBA" id="ARBA00007707"/>
    </source>
</evidence>
<keyword evidence="6 20" id="KW-0963">Cytoplasm</keyword>
<feature type="active site" description="Proton acceptor" evidence="20">
    <location>
        <position position="365"/>
    </location>
</feature>
<feature type="binding site" evidence="20">
    <location>
        <position position="335"/>
    </location>
    <ligand>
        <name>UDP-N-acetyl-alpha-D-glucosamine</name>
        <dbReference type="ChEBI" id="CHEBI:57705"/>
    </ligand>
</feature>
<dbReference type="GO" id="GO:0009245">
    <property type="term" value="P:lipid A biosynthetic process"/>
    <property type="evidence" value="ECO:0007669"/>
    <property type="project" value="UniProtKB-UniRule"/>
</dbReference>
<dbReference type="InterPro" id="IPR005882">
    <property type="entry name" value="Bifunctional_GlmU"/>
</dbReference>
<dbReference type="EC" id="2.3.1.157" evidence="20"/>
<feature type="binding site" evidence="20">
    <location>
        <begin position="78"/>
        <end position="79"/>
    </location>
    <ligand>
        <name>UDP-N-acetyl-alpha-D-glucosamine</name>
        <dbReference type="ChEBI" id="CHEBI:57705"/>
    </ligand>
</feature>
<feature type="binding site" evidence="20">
    <location>
        <position position="379"/>
    </location>
    <ligand>
        <name>UDP-N-acetyl-alpha-D-glucosamine</name>
        <dbReference type="ChEBI" id="CHEBI:57705"/>
    </ligand>
</feature>
<feature type="region of interest" description="Linker" evidence="20">
    <location>
        <begin position="232"/>
        <end position="252"/>
    </location>
</feature>
<dbReference type="GO" id="GO:0009252">
    <property type="term" value="P:peptidoglycan biosynthetic process"/>
    <property type="evidence" value="ECO:0007669"/>
    <property type="project" value="UniProtKB-UniRule"/>
</dbReference>
<protein>
    <recommendedName>
        <fullName evidence="20">Bifunctional protein GlmU</fullName>
    </recommendedName>
    <domain>
        <recommendedName>
            <fullName evidence="20">UDP-N-acetylglucosamine pyrophosphorylase</fullName>
            <ecNumber evidence="20">2.7.7.23</ecNumber>
        </recommendedName>
        <alternativeName>
            <fullName evidence="20">N-acetylglucosamine-1-phosphate uridyltransferase</fullName>
        </alternativeName>
    </domain>
    <domain>
        <recommendedName>
            <fullName evidence="20">Glucosamine-1-phosphate N-acetyltransferase</fullName>
            <ecNumber evidence="20">2.3.1.157</ecNumber>
        </recommendedName>
    </domain>
</protein>
<dbReference type="SUPFAM" id="SSF51161">
    <property type="entry name" value="Trimeric LpxA-like enzymes"/>
    <property type="match status" value="1"/>
</dbReference>
<feature type="binding site" evidence="20">
    <location>
        <position position="425"/>
    </location>
    <ligand>
        <name>acetyl-CoA</name>
        <dbReference type="ChEBI" id="CHEBI:57288"/>
    </ligand>
</feature>
<evidence type="ECO:0000256" key="14">
    <source>
        <dbReference type="ARBA" id="ARBA00023268"/>
    </source>
</evidence>
<comment type="subcellular location">
    <subcellularLocation>
        <location evidence="1 20">Cytoplasm</location>
    </subcellularLocation>
</comment>
<dbReference type="Gene3D" id="2.160.10.10">
    <property type="entry name" value="Hexapeptide repeat proteins"/>
    <property type="match status" value="1"/>
</dbReference>
<reference evidence="22 23" key="1">
    <citation type="journal article" date="2009" name="PLoS ONE">
        <title>Genome analysis of the anaerobic thermohalophilic bacterium Halothermothrix orenii.</title>
        <authorList>
            <person name="Mavromatis K."/>
            <person name="Ivanova N."/>
            <person name="Anderson I."/>
            <person name="Lykidis A."/>
            <person name="Hooper S.D."/>
            <person name="Sun H."/>
            <person name="Kunin V."/>
            <person name="Lapidus A."/>
            <person name="Hugenholtz P."/>
            <person name="Patel B."/>
            <person name="Kyrpides N.C."/>
        </authorList>
    </citation>
    <scope>NUCLEOTIDE SEQUENCE [LARGE SCALE GENOMIC DNA]</scope>
    <source>
        <strain evidence="23">H 168 / OCM 544 / DSM 9562</strain>
    </source>
</reference>
<evidence type="ECO:0000259" key="21">
    <source>
        <dbReference type="Pfam" id="PF00483"/>
    </source>
</evidence>
<keyword evidence="12 20" id="KW-0133">Cell shape</keyword>
<keyword evidence="23" id="KW-1185">Reference proteome</keyword>
<dbReference type="GO" id="GO:0000902">
    <property type="term" value="P:cell morphogenesis"/>
    <property type="evidence" value="ECO:0007669"/>
    <property type="project" value="UniProtKB-UniRule"/>
</dbReference>
<feature type="binding site" evidence="20">
    <location>
        <position position="140"/>
    </location>
    <ligand>
        <name>UDP-N-acetyl-alpha-D-glucosamine</name>
        <dbReference type="ChEBI" id="CHEBI:57705"/>
    </ligand>
</feature>
<evidence type="ECO:0000256" key="10">
    <source>
        <dbReference type="ARBA" id="ARBA00022737"/>
    </source>
</evidence>
<comment type="pathway">
    <text evidence="2 20">Nucleotide-sugar biosynthesis; UDP-N-acetyl-alpha-D-glucosamine biosynthesis; N-acetyl-alpha-D-glucosamine 1-phosphate from alpha-D-glucosamine 6-phosphate (route II): step 2/2.</text>
</comment>
<keyword evidence="7 20" id="KW-0808">Transferase</keyword>
<organism evidence="22 23">
    <name type="scientific">Halothermothrix orenii (strain H 168 / OCM 544 / DSM 9562)</name>
    <dbReference type="NCBI Taxonomy" id="373903"/>
    <lineage>
        <taxon>Bacteria</taxon>
        <taxon>Bacillati</taxon>
        <taxon>Bacillota</taxon>
        <taxon>Clostridia</taxon>
        <taxon>Halanaerobiales</taxon>
        <taxon>Halothermotrichaceae</taxon>
        <taxon>Halothermothrix</taxon>
    </lineage>
</organism>
<dbReference type="AlphaFoldDB" id="B8D017"/>
<feature type="region of interest" description="Pyrophosphorylase" evidence="20">
    <location>
        <begin position="1"/>
        <end position="231"/>
    </location>
</feature>
<dbReference type="CDD" id="cd03353">
    <property type="entry name" value="LbH_GlmU_C"/>
    <property type="match status" value="1"/>
</dbReference>
<dbReference type="EMBL" id="CP001098">
    <property type="protein sequence ID" value="ACL70869.1"/>
    <property type="molecule type" value="Genomic_DNA"/>
</dbReference>
<name>B8D017_HALOH</name>
<comment type="subunit">
    <text evidence="20">Homotrimer.</text>
</comment>
<comment type="catalytic activity">
    <reaction evidence="18 20">
        <text>N-acetyl-alpha-D-glucosamine 1-phosphate + UTP + H(+) = UDP-N-acetyl-alpha-D-glucosamine + diphosphate</text>
        <dbReference type="Rhea" id="RHEA:13509"/>
        <dbReference type="ChEBI" id="CHEBI:15378"/>
        <dbReference type="ChEBI" id="CHEBI:33019"/>
        <dbReference type="ChEBI" id="CHEBI:46398"/>
        <dbReference type="ChEBI" id="CHEBI:57705"/>
        <dbReference type="ChEBI" id="CHEBI:57776"/>
        <dbReference type="EC" id="2.7.7.23"/>
    </reaction>
</comment>
<evidence type="ECO:0000256" key="16">
    <source>
        <dbReference type="ARBA" id="ARBA00023316"/>
    </source>
</evidence>
<comment type="pathway">
    <text evidence="20">Bacterial outer membrane biogenesis; LPS lipid A biosynthesis.</text>
</comment>
<dbReference type="Proteomes" id="UP000000719">
    <property type="component" value="Chromosome"/>
</dbReference>
<comment type="similarity">
    <text evidence="4 20">In the C-terminal section; belongs to the transferase hexapeptide repeat family.</text>
</comment>
<comment type="caution">
    <text evidence="20">Lacks conserved residue(s) required for the propagation of feature annotation.</text>
</comment>
<dbReference type="Pfam" id="PF00132">
    <property type="entry name" value="Hexapep"/>
    <property type="match status" value="4"/>
</dbReference>
<evidence type="ECO:0000313" key="22">
    <source>
        <dbReference type="EMBL" id="ACL70869.1"/>
    </source>
</evidence>
<dbReference type="GO" id="GO:0008360">
    <property type="term" value="P:regulation of cell shape"/>
    <property type="evidence" value="ECO:0007669"/>
    <property type="project" value="UniProtKB-KW"/>
</dbReference>
<evidence type="ECO:0000313" key="23">
    <source>
        <dbReference type="Proteomes" id="UP000000719"/>
    </source>
</evidence>
<keyword evidence="10 20" id="KW-0677">Repeat</keyword>
<dbReference type="GO" id="GO:0016020">
    <property type="term" value="C:membrane"/>
    <property type="evidence" value="ECO:0007669"/>
    <property type="project" value="GOC"/>
</dbReference>
<keyword evidence="11 20" id="KW-0460">Magnesium</keyword>
<dbReference type="CDD" id="cd02540">
    <property type="entry name" value="GT2_GlmU_N_bac"/>
    <property type="match status" value="1"/>
</dbReference>
<dbReference type="RefSeq" id="WP_015923838.1">
    <property type="nucleotide sequence ID" value="NC_011899.1"/>
</dbReference>
<dbReference type="NCBIfam" id="NF010934">
    <property type="entry name" value="PRK14354.1"/>
    <property type="match status" value="1"/>
</dbReference>
<sequence length="456" mass="49059">MESQVLTIILAAGKGTRMKSGLAKVLHPVAGKPMISHVINSASPISSSVVVIVGYQGDKVKETLGTGYTYVRQEEQLGTGHAVLQAKKLIKKHQGQVLILCGDTPLLREKTLSELVDAQRETGAGVAVLTADIDNPRGYGRIIRNEAGNQIIKIVEDSDASDEERLVNEINSGVYCFDSNQLSEALENLTNDNAQGEYYLTDTIAYLRNKGEVVVPVKVDDSREIIGVNDRRNLARAERVLRNRIINYHLANGVSIIDPDTTYIDSTVEIGQDSVIYPFTYIEGRTRIGSEVVVGPHSHLINAEIGDRSKLLDSTVIKDSKIGEDTNIGPFAYIRPGCQIASGVKVGDFVELKKAKIGENTKVPHLSYVGDAEIGENSNIGAGTIFANYDGKKKHKTKVGNNAFIGSNTTLIAPVTVGNRGKTGAGAVVTKDVPGGVTVVGVPARKFKKDNIEGDK</sequence>
<comment type="pathway">
    <text evidence="3 20">Nucleotide-sugar biosynthesis; UDP-N-acetyl-alpha-D-glucosamine biosynthesis; UDP-N-acetyl-alpha-D-glucosamine from N-acetyl-alpha-D-glucosamine 1-phosphate: step 1/1.</text>
</comment>
<evidence type="ECO:0000256" key="11">
    <source>
        <dbReference type="ARBA" id="ARBA00022842"/>
    </source>
</evidence>
<dbReference type="Gene3D" id="3.90.550.10">
    <property type="entry name" value="Spore Coat Polysaccharide Biosynthesis Protein SpsA, Chain A"/>
    <property type="match status" value="1"/>
</dbReference>
<comment type="catalytic activity">
    <reaction evidence="17 20">
        <text>alpha-D-glucosamine 1-phosphate + acetyl-CoA = N-acetyl-alpha-D-glucosamine 1-phosphate + CoA + H(+)</text>
        <dbReference type="Rhea" id="RHEA:13725"/>
        <dbReference type="ChEBI" id="CHEBI:15378"/>
        <dbReference type="ChEBI" id="CHEBI:57287"/>
        <dbReference type="ChEBI" id="CHEBI:57288"/>
        <dbReference type="ChEBI" id="CHEBI:57776"/>
        <dbReference type="ChEBI" id="CHEBI:58516"/>
        <dbReference type="EC" id="2.3.1.157"/>
    </reaction>
</comment>
<keyword evidence="15 20" id="KW-0012">Acyltransferase</keyword>
<evidence type="ECO:0000256" key="2">
    <source>
        <dbReference type="ARBA" id="ARBA00005166"/>
    </source>
</evidence>
<dbReference type="InterPro" id="IPR038009">
    <property type="entry name" value="GlmU_C_LbH"/>
</dbReference>
<dbReference type="EC" id="2.7.7.23" evidence="20"/>
<keyword evidence="8 20" id="KW-0548">Nucleotidyltransferase</keyword>
<evidence type="ECO:0000256" key="3">
    <source>
        <dbReference type="ARBA" id="ARBA00005208"/>
    </source>
</evidence>
<comment type="function">
    <text evidence="19 20">Catalyzes the last two sequential reactions in the de novo biosynthetic pathway for UDP-N-acetylglucosamine (UDP-GlcNAc). The C-terminal domain catalyzes the transfer of acetyl group from acetyl coenzyme A to glucosamine-1-phosphate (GlcN-1-P) to produce N-acetylglucosamine-1-phosphate (GlcNAc-1-P), which is converted into UDP-GlcNAc by the transfer of uridine 5-monophosphate (from uridine 5-triphosphate), a reaction catalyzed by the N-terminal domain.</text>
</comment>
<feature type="binding site" evidence="20">
    <location>
        <begin position="10"/>
        <end position="13"/>
    </location>
    <ligand>
        <name>UDP-N-acetyl-alpha-D-glucosamine</name>
        <dbReference type="ChEBI" id="CHEBI:57705"/>
    </ligand>
</feature>
<gene>
    <name evidence="20" type="primary">glmU</name>
    <name evidence="22" type="ordered locus">Hore_21240</name>
</gene>
<dbReference type="InterPro" id="IPR005835">
    <property type="entry name" value="NTP_transferase_dom"/>
</dbReference>
<dbReference type="GO" id="GO:0006048">
    <property type="term" value="P:UDP-N-acetylglucosamine biosynthetic process"/>
    <property type="evidence" value="ECO:0007669"/>
    <property type="project" value="UniProtKB-UniPathway"/>
</dbReference>
<dbReference type="NCBIfam" id="TIGR01173">
    <property type="entry name" value="glmU"/>
    <property type="match status" value="1"/>
</dbReference>
<dbReference type="OrthoDB" id="9775031at2"/>
<dbReference type="InterPro" id="IPR011004">
    <property type="entry name" value="Trimer_LpxA-like_sf"/>
</dbReference>
<dbReference type="InterPro" id="IPR029044">
    <property type="entry name" value="Nucleotide-diphossugar_trans"/>
</dbReference>
<dbReference type="GO" id="GO:0003977">
    <property type="term" value="F:UDP-N-acetylglucosamine diphosphorylase activity"/>
    <property type="evidence" value="ECO:0007669"/>
    <property type="project" value="UniProtKB-UniRule"/>
</dbReference>
<dbReference type="InterPro" id="IPR001451">
    <property type="entry name" value="Hexapep"/>
</dbReference>
<keyword evidence="9 20" id="KW-0479">Metal-binding</keyword>
<evidence type="ECO:0000256" key="1">
    <source>
        <dbReference type="ARBA" id="ARBA00004496"/>
    </source>
</evidence>
<feature type="binding site" evidence="20">
    <location>
        <position position="382"/>
    </location>
    <ligand>
        <name>acetyl-CoA</name>
        <dbReference type="ChEBI" id="CHEBI:57288"/>
    </ligand>
</feature>
<comment type="cofactor">
    <cofactor evidence="20">
        <name>Mg(2+)</name>
        <dbReference type="ChEBI" id="CHEBI:18420"/>
    </cofactor>
    <text evidence="20">Binds 1 Mg(2+) ion per subunit.</text>
</comment>
<feature type="binding site" evidence="20">
    <location>
        <position position="368"/>
    </location>
    <ligand>
        <name>UDP-N-acetyl-alpha-D-glucosamine</name>
        <dbReference type="ChEBI" id="CHEBI:57705"/>
    </ligand>
</feature>
<dbReference type="eggNOG" id="COG1207">
    <property type="taxonomic scope" value="Bacteria"/>
</dbReference>
<evidence type="ECO:0000256" key="20">
    <source>
        <dbReference type="HAMAP-Rule" id="MF_01631"/>
    </source>
</evidence>
<comment type="similarity">
    <text evidence="5 20">In the N-terminal section; belongs to the N-acetylglucosamine-1-phosphate uridyltransferase family.</text>
</comment>
<dbReference type="STRING" id="373903.Hore_21240"/>
<feature type="domain" description="Nucleotidyl transferase" evidence="21">
    <location>
        <begin position="7"/>
        <end position="217"/>
    </location>
</feature>
<accession>B8D017</accession>
<feature type="binding site" evidence="20">
    <location>
        <position position="171"/>
    </location>
    <ligand>
        <name>UDP-N-acetyl-alpha-D-glucosamine</name>
        <dbReference type="ChEBI" id="CHEBI:57705"/>
    </ligand>
</feature>
<evidence type="ECO:0000256" key="5">
    <source>
        <dbReference type="ARBA" id="ARBA00007947"/>
    </source>
</evidence>
<evidence type="ECO:0000256" key="13">
    <source>
        <dbReference type="ARBA" id="ARBA00022984"/>
    </source>
</evidence>
<feature type="binding site" evidence="20">
    <location>
        <position position="24"/>
    </location>
    <ligand>
        <name>UDP-N-acetyl-alpha-D-glucosamine</name>
        <dbReference type="ChEBI" id="CHEBI:57705"/>
    </ligand>
</feature>
<feature type="binding site" evidence="20">
    <location>
        <position position="73"/>
    </location>
    <ligand>
        <name>UDP-N-acetyl-alpha-D-glucosamine</name>
        <dbReference type="ChEBI" id="CHEBI:57705"/>
    </ligand>
</feature>
<feature type="binding site" evidence="20">
    <location>
        <position position="103"/>
    </location>
    <ligand>
        <name>Mg(2+)</name>
        <dbReference type="ChEBI" id="CHEBI:18420"/>
    </ligand>
</feature>
<evidence type="ECO:0000256" key="8">
    <source>
        <dbReference type="ARBA" id="ARBA00022695"/>
    </source>
</evidence>
<evidence type="ECO:0000256" key="12">
    <source>
        <dbReference type="ARBA" id="ARBA00022960"/>
    </source>
</evidence>
<keyword evidence="14 20" id="KW-0511">Multifunctional enzyme</keyword>
<feature type="region of interest" description="N-acetyltransferase" evidence="20">
    <location>
        <begin position="253"/>
        <end position="456"/>
    </location>
</feature>
<dbReference type="InterPro" id="IPR050065">
    <property type="entry name" value="GlmU-like"/>
</dbReference>
<evidence type="ECO:0000256" key="9">
    <source>
        <dbReference type="ARBA" id="ARBA00022723"/>
    </source>
</evidence>
<dbReference type="HAMAP" id="MF_01631">
    <property type="entry name" value="GlmU"/>
    <property type="match status" value="1"/>
</dbReference>
<dbReference type="HOGENOM" id="CLU_029499_15_2_9"/>
<dbReference type="UniPathway" id="UPA00113">
    <property type="reaction ID" value="UER00532"/>
</dbReference>
<dbReference type="PANTHER" id="PTHR43584">
    <property type="entry name" value="NUCLEOTIDYL TRANSFERASE"/>
    <property type="match status" value="1"/>
</dbReference>
<evidence type="ECO:0000256" key="19">
    <source>
        <dbReference type="ARBA" id="ARBA00049628"/>
    </source>
</evidence>
<evidence type="ECO:0000256" key="7">
    <source>
        <dbReference type="ARBA" id="ARBA00022679"/>
    </source>
</evidence>
<evidence type="ECO:0000256" key="6">
    <source>
        <dbReference type="ARBA" id="ARBA00022490"/>
    </source>
</evidence>
<dbReference type="SUPFAM" id="SSF53448">
    <property type="entry name" value="Nucleotide-diphospho-sugar transferases"/>
    <property type="match status" value="1"/>
</dbReference>
<dbReference type="GO" id="GO:0019134">
    <property type="term" value="F:glucosamine-1-phosphate N-acetyltransferase activity"/>
    <property type="evidence" value="ECO:0007669"/>
    <property type="project" value="UniProtKB-UniRule"/>
</dbReference>
<dbReference type="UniPathway" id="UPA00973"/>
<feature type="binding site" evidence="20">
    <location>
        <position position="229"/>
    </location>
    <ligand>
        <name>Mg(2+)</name>
        <dbReference type="ChEBI" id="CHEBI:18420"/>
    </ligand>
</feature>
<evidence type="ECO:0000256" key="18">
    <source>
        <dbReference type="ARBA" id="ARBA00048493"/>
    </source>
</evidence>
<dbReference type="GO" id="GO:0071555">
    <property type="term" value="P:cell wall organization"/>
    <property type="evidence" value="ECO:0007669"/>
    <property type="project" value="UniProtKB-KW"/>
</dbReference>
<feature type="binding site" evidence="20">
    <location>
        <position position="407"/>
    </location>
    <ligand>
        <name>acetyl-CoA</name>
        <dbReference type="ChEBI" id="CHEBI:57288"/>
    </ligand>
</feature>
<evidence type="ECO:0000256" key="17">
    <source>
        <dbReference type="ARBA" id="ARBA00048247"/>
    </source>
</evidence>
<feature type="binding site" evidence="20">
    <location>
        <position position="353"/>
    </location>
    <ligand>
        <name>UDP-N-acetyl-alpha-D-glucosamine</name>
        <dbReference type="ChEBI" id="CHEBI:57705"/>
    </ligand>
</feature>
<feature type="binding site" evidence="20">
    <location>
        <position position="229"/>
    </location>
    <ligand>
        <name>UDP-N-acetyl-alpha-D-glucosamine</name>
        <dbReference type="ChEBI" id="CHEBI:57705"/>
    </ligand>
</feature>
<dbReference type="GO" id="GO:0000287">
    <property type="term" value="F:magnesium ion binding"/>
    <property type="evidence" value="ECO:0007669"/>
    <property type="project" value="UniProtKB-UniRule"/>
</dbReference>
<dbReference type="PANTHER" id="PTHR43584:SF3">
    <property type="entry name" value="BIFUNCTIONAL PROTEIN GLMU"/>
    <property type="match status" value="1"/>
</dbReference>
<dbReference type="KEGG" id="hor:Hore_21240"/>
<keyword evidence="16 20" id="KW-0961">Cell wall biogenesis/degradation</keyword>
<keyword evidence="13 20" id="KW-0573">Peptidoglycan synthesis</keyword>
<evidence type="ECO:0000256" key="15">
    <source>
        <dbReference type="ARBA" id="ARBA00023315"/>
    </source>
</evidence>
<proteinExistence type="inferred from homology"/>
<feature type="binding site" evidence="20">
    <location>
        <position position="156"/>
    </location>
    <ligand>
        <name>UDP-N-acetyl-alpha-D-glucosamine</name>
        <dbReference type="ChEBI" id="CHEBI:57705"/>
    </ligand>
</feature>